<dbReference type="OrthoDB" id="9811314at2"/>
<dbReference type="Proteomes" id="UP000199377">
    <property type="component" value="Unassembled WGS sequence"/>
</dbReference>
<keyword evidence="5" id="KW-1185">Reference proteome</keyword>
<evidence type="ECO:0000259" key="3">
    <source>
        <dbReference type="Pfam" id="PF05193"/>
    </source>
</evidence>
<dbReference type="GO" id="GO:0008233">
    <property type="term" value="F:peptidase activity"/>
    <property type="evidence" value="ECO:0007669"/>
    <property type="project" value="UniProtKB-KW"/>
</dbReference>
<protein>
    <submittedName>
        <fullName evidence="4">Zinc protease</fullName>
    </submittedName>
</protein>
<dbReference type="STRING" id="1114924.SAMN05216258_103287"/>
<evidence type="ECO:0000313" key="4">
    <source>
        <dbReference type="EMBL" id="SFH96450.1"/>
    </source>
</evidence>
<evidence type="ECO:0000313" key="5">
    <source>
        <dbReference type="Proteomes" id="UP000199377"/>
    </source>
</evidence>
<dbReference type="InterPro" id="IPR007863">
    <property type="entry name" value="Peptidase_M16_C"/>
</dbReference>
<keyword evidence="4" id="KW-0645">Protease</keyword>
<keyword evidence="1" id="KW-0732">Signal</keyword>
<name>A0A1I3EBT8_9RHOB</name>
<dbReference type="PANTHER" id="PTHR11851:SF224">
    <property type="entry name" value="PROCESSING PROTEASE"/>
    <property type="match status" value="1"/>
</dbReference>
<dbReference type="InterPro" id="IPR050361">
    <property type="entry name" value="MPP/UQCRC_Complex"/>
</dbReference>
<dbReference type="EMBL" id="FOQH01000003">
    <property type="protein sequence ID" value="SFH96450.1"/>
    <property type="molecule type" value="Genomic_DNA"/>
</dbReference>
<dbReference type="Pfam" id="PF05193">
    <property type="entry name" value="Peptidase_M16_C"/>
    <property type="match status" value="1"/>
</dbReference>
<proteinExistence type="predicted"/>
<dbReference type="GO" id="GO:0006508">
    <property type="term" value="P:proteolysis"/>
    <property type="evidence" value="ECO:0007669"/>
    <property type="project" value="UniProtKB-KW"/>
</dbReference>
<feature type="domain" description="Peptidase M16 C-terminal" evidence="3">
    <location>
        <begin position="192"/>
        <end position="366"/>
    </location>
</feature>
<dbReference type="AlphaFoldDB" id="A0A1I3EBT8"/>
<gene>
    <name evidence="4" type="ORF">SAMN05216258_103287</name>
</gene>
<dbReference type="InterPro" id="IPR011765">
    <property type="entry name" value="Pept_M16_N"/>
</dbReference>
<sequence length="447" mass="48216">MSRLARIVAPALALLAVPFVPAQAATDVEIVTSPGGIVAWLVEEPSIPMVAIEISFEGGASREPDDKVGVTHFLSTMLDEGAGELESAAFSARADQLAMRYGFEAGRDSFTVSARMLSETRDASVELLRSALVEPRFDPEPMERMRASILATLRDQATDPQAILARSWREELFGDDPYARPMEGTPESVAAIDAGDLRAARERALNRSRLAIGVVGDITAEELGPLLDRLLGDLPAEPWEPLGPAELSPDRDLTVIPFDIPQSSAAFVQEGLARDDPDFIPAYVMNHILGGGGFTSRLTEEVREKRGLTYGVYSYLAPYDRAALMAGGVASANDRVAEAIEVIRAEWTRMRDEGVTEEELEAAKRYLTGAYPLRFDSNAKIAGQLAGLMEEGFTPAYLEERNALIEAVTPADIARVAARLLAPEALKVTVIGQPEGLPEAERAAPAD</sequence>
<dbReference type="InterPro" id="IPR011249">
    <property type="entry name" value="Metalloenz_LuxS/M16"/>
</dbReference>
<feature type="domain" description="Peptidase M16 N-terminal" evidence="2">
    <location>
        <begin position="42"/>
        <end position="185"/>
    </location>
</feature>
<dbReference type="Gene3D" id="3.30.830.10">
    <property type="entry name" value="Metalloenzyme, LuxS/M16 peptidase-like"/>
    <property type="match status" value="2"/>
</dbReference>
<feature type="chain" id="PRO_5011716165" evidence="1">
    <location>
        <begin position="25"/>
        <end position="447"/>
    </location>
</feature>
<feature type="signal peptide" evidence="1">
    <location>
        <begin position="1"/>
        <end position="24"/>
    </location>
</feature>
<accession>A0A1I3EBT8</accession>
<evidence type="ECO:0000259" key="2">
    <source>
        <dbReference type="Pfam" id="PF00675"/>
    </source>
</evidence>
<dbReference type="PANTHER" id="PTHR11851">
    <property type="entry name" value="METALLOPROTEASE"/>
    <property type="match status" value="1"/>
</dbReference>
<organism evidence="4 5">
    <name type="scientific">Albimonas pacifica</name>
    <dbReference type="NCBI Taxonomy" id="1114924"/>
    <lineage>
        <taxon>Bacteria</taxon>
        <taxon>Pseudomonadati</taxon>
        <taxon>Pseudomonadota</taxon>
        <taxon>Alphaproteobacteria</taxon>
        <taxon>Rhodobacterales</taxon>
        <taxon>Paracoccaceae</taxon>
        <taxon>Albimonas</taxon>
    </lineage>
</organism>
<dbReference type="RefSeq" id="WP_092859070.1">
    <property type="nucleotide sequence ID" value="NZ_FOQH01000003.1"/>
</dbReference>
<dbReference type="GO" id="GO:0046872">
    <property type="term" value="F:metal ion binding"/>
    <property type="evidence" value="ECO:0007669"/>
    <property type="project" value="InterPro"/>
</dbReference>
<dbReference type="Pfam" id="PF00675">
    <property type="entry name" value="Peptidase_M16"/>
    <property type="match status" value="1"/>
</dbReference>
<keyword evidence="4" id="KW-0378">Hydrolase</keyword>
<reference evidence="4 5" key="1">
    <citation type="submission" date="2016-10" db="EMBL/GenBank/DDBJ databases">
        <authorList>
            <person name="de Groot N.N."/>
        </authorList>
    </citation>
    <scope>NUCLEOTIDE SEQUENCE [LARGE SCALE GENOMIC DNA]</scope>
    <source>
        <strain evidence="4 5">CGMCC 1.11030</strain>
    </source>
</reference>
<evidence type="ECO:0000256" key="1">
    <source>
        <dbReference type="SAM" id="SignalP"/>
    </source>
</evidence>
<dbReference type="SUPFAM" id="SSF63411">
    <property type="entry name" value="LuxS/MPP-like metallohydrolase"/>
    <property type="match status" value="2"/>
</dbReference>